<sequence>MLSSEGRKLRFVSLLLCIEMRFTFQHLASAAAAAAAAEGMFPSTLPPCLPSSISSENAARSICLLLTKEGSPCDQTPLPTPP</sequence>
<dbReference type="AlphaFoldDB" id="A0A2M4CCC7"/>
<organism evidence="1">
    <name type="scientific">Anopheles marajoara</name>
    <dbReference type="NCBI Taxonomy" id="58244"/>
    <lineage>
        <taxon>Eukaryota</taxon>
        <taxon>Metazoa</taxon>
        <taxon>Ecdysozoa</taxon>
        <taxon>Arthropoda</taxon>
        <taxon>Hexapoda</taxon>
        <taxon>Insecta</taxon>
        <taxon>Pterygota</taxon>
        <taxon>Neoptera</taxon>
        <taxon>Endopterygota</taxon>
        <taxon>Diptera</taxon>
        <taxon>Nematocera</taxon>
        <taxon>Culicoidea</taxon>
        <taxon>Culicidae</taxon>
        <taxon>Anophelinae</taxon>
        <taxon>Anopheles</taxon>
    </lineage>
</organism>
<proteinExistence type="predicted"/>
<evidence type="ECO:0000313" key="1">
    <source>
        <dbReference type="EMBL" id="MBW62608.1"/>
    </source>
</evidence>
<name>A0A2M4CCC7_9DIPT</name>
<reference evidence="1" key="1">
    <citation type="submission" date="2018-01" db="EMBL/GenBank/DDBJ databases">
        <title>An insight into the sialome of Amazonian anophelines.</title>
        <authorList>
            <person name="Ribeiro J.M."/>
            <person name="Scarpassa V."/>
            <person name="Calvo E."/>
        </authorList>
    </citation>
    <scope>NUCLEOTIDE SEQUENCE</scope>
    <source>
        <tissue evidence="1">Salivary glands</tissue>
    </source>
</reference>
<protein>
    <submittedName>
        <fullName evidence="1">Putative secreted protein</fullName>
    </submittedName>
</protein>
<dbReference type="EMBL" id="GGFJ01013467">
    <property type="protein sequence ID" value="MBW62608.1"/>
    <property type="molecule type" value="Transcribed_RNA"/>
</dbReference>
<accession>A0A2M4CCC7</accession>